<dbReference type="GO" id="GO:0008270">
    <property type="term" value="F:zinc ion binding"/>
    <property type="evidence" value="ECO:0007669"/>
    <property type="project" value="InterPro"/>
</dbReference>
<dbReference type="AlphaFoldDB" id="A0A1T5DRB2"/>
<sequence>MRKNYILLLALVASGLHAQSSVQVVDSYLKNQTVDVNNKKASSQFSNLEYAVVNENVIGDNVADYVKIQQVVNNIPVYQSFGTFQVKDKKVLSFNNNFKLDNANSPKAGLTAKQAMEKYAGKVAKKLVVVKDLENYKHYSQTSKSDNNSILFADKDELLNYYQSENGLKLAWIMLAAMPDVNSKAEKIPLYEVVIDANTGDLLSRASVVSDCSFDAVARKNNTVIKNNPEDYKWIYDGYKESSVASNSGTYRVIPANYESPLKHSFELVTNADDPVASKEGWHKLLNVPRSAQAPMPLTAYHTVGNNARVSSDTDGTASDLIIGSNGLLADLALGQLKEEAYGGENLLFDFPNPGASINYNPVAYANASTTQMFYSINSIHDILHYHGFNPKAGSFQANSGEGFHTTGITVAGLGEEHRTINNAFMIYNIRLFKAPITCFFTFETTKEGAGVFDINTGIYQGTYHGSYGNNSAYNYGVDPVVTGDIALLDDGTGANVHDGCEPVINGAALQDKIVLIDRGNCLFNDKIVNVLPYHPKGIVFLNNSTNPLPLSIAVEGTGDNSNLNFPAVAIELDIANKLKQSIVDGTAPQVTLPSEEFGINKRDSGFDSQVILHEYTHAVSGRITGSAMGGEEGMNEGWSDYVALNLTQQANQVDTDQIDMGSYAFGGGGLRVKPYTTDMSVNPHTYDYLKVIGPGENLEHPTGYLWAVMLWEMHWKFVNKYGFNPDHKSNQGGNNMALDLVLQGQKMQVPNPGFVEGRDAILQADQAMFNGDNKCIIWEAFAKRGLGFSAKQGTSASRIDGTEAFDLPEDCKVLSSNEVNTSNISIYPNPAKDVVYVMTNENVLKAEIFDMLGNLVSSQTINASLQKRSVDTSNLTKGVYILKLHSTEGVVTKKIIKN</sequence>
<evidence type="ECO:0000256" key="8">
    <source>
        <dbReference type="ARBA" id="ARBA00022801"/>
    </source>
</evidence>
<evidence type="ECO:0000256" key="2">
    <source>
        <dbReference type="ARBA" id="ARBA00004613"/>
    </source>
</evidence>
<dbReference type="Pfam" id="PF02225">
    <property type="entry name" value="PA"/>
    <property type="match status" value="1"/>
</dbReference>
<name>A0A1T5DRB2_9FLAO</name>
<dbReference type="OrthoDB" id="1110367at2"/>
<evidence type="ECO:0000259" key="13">
    <source>
        <dbReference type="Pfam" id="PF02225"/>
    </source>
</evidence>
<dbReference type="Pfam" id="PF18962">
    <property type="entry name" value="Por_Secre_tail"/>
    <property type="match status" value="1"/>
</dbReference>
<evidence type="ECO:0000256" key="9">
    <source>
        <dbReference type="ARBA" id="ARBA00022833"/>
    </source>
</evidence>
<dbReference type="InterPro" id="IPR050371">
    <property type="entry name" value="Fungal_virulence_M36"/>
</dbReference>
<evidence type="ECO:0000256" key="12">
    <source>
        <dbReference type="SAM" id="SignalP"/>
    </source>
</evidence>
<feature type="signal peptide" evidence="12">
    <location>
        <begin position="1"/>
        <end position="18"/>
    </location>
</feature>
<feature type="domain" description="Secretion system C-terminal sorting" evidence="14">
    <location>
        <begin position="827"/>
        <end position="897"/>
    </location>
</feature>
<keyword evidence="10" id="KW-0482">Metalloprotease</keyword>
<dbReference type="Proteomes" id="UP000191112">
    <property type="component" value="Unassembled WGS sequence"/>
</dbReference>
<dbReference type="EMBL" id="FUYZ01000002">
    <property type="protein sequence ID" value="SKB74175.1"/>
    <property type="molecule type" value="Genomic_DNA"/>
</dbReference>
<evidence type="ECO:0000256" key="1">
    <source>
        <dbReference type="ARBA" id="ARBA00001947"/>
    </source>
</evidence>
<evidence type="ECO:0000313" key="15">
    <source>
        <dbReference type="EMBL" id="SKB74175.1"/>
    </source>
</evidence>
<comment type="subcellular location">
    <subcellularLocation>
        <location evidence="2">Secreted</location>
    </subcellularLocation>
</comment>
<evidence type="ECO:0000259" key="14">
    <source>
        <dbReference type="Pfam" id="PF18962"/>
    </source>
</evidence>
<dbReference type="InterPro" id="IPR046450">
    <property type="entry name" value="PA_dom_sf"/>
</dbReference>
<evidence type="ECO:0000256" key="10">
    <source>
        <dbReference type="ARBA" id="ARBA00023049"/>
    </source>
</evidence>
<comment type="similarity">
    <text evidence="3">Belongs to the peptidase M36 family.</text>
</comment>
<proteinExistence type="inferred from homology"/>
<dbReference type="PANTHER" id="PTHR33478:SF1">
    <property type="entry name" value="EXTRACELLULAR METALLOPROTEINASE MEP"/>
    <property type="match status" value="1"/>
</dbReference>
<evidence type="ECO:0000256" key="11">
    <source>
        <dbReference type="ARBA" id="ARBA00023145"/>
    </source>
</evidence>
<dbReference type="SUPFAM" id="SSF52025">
    <property type="entry name" value="PA domain"/>
    <property type="match status" value="1"/>
</dbReference>
<dbReference type="InterPro" id="IPR027268">
    <property type="entry name" value="Peptidase_M4/M1_CTD_sf"/>
</dbReference>
<dbReference type="PANTHER" id="PTHR33478">
    <property type="entry name" value="EXTRACELLULAR METALLOPROTEINASE MEP"/>
    <property type="match status" value="1"/>
</dbReference>
<gene>
    <name evidence="15" type="ORF">SAMN05660477_00937</name>
</gene>
<keyword evidence="4" id="KW-0964">Secreted</keyword>
<keyword evidence="7 12" id="KW-0732">Signal</keyword>
<dbReference type="InterPro" id="IPR001842">
    <property type="entry name" value="Peptidase_M36"/>
</dbReference>
<keyword evidence="9" id="KW-0862">Zinc</keyword>
<evidence type="ECO:0000256" key="7">
    <source>
        <dbReference type="ARBA" id="ARBA00022729"/>
    </source>
</evidence>
<comment type="cofactor">
    <cofactor evidence="1">
        <name>Zn(2+)</name>
        <dbReference type="ChEBI" id="CHEBI:29105"/>
    </cofactor>
</comment>
<evidence type="ECO:0000256" key="3">
    <source>
        <dbReference type="ARBA" id="ARBA00006006"/>
    </source>
</evidence>
<evidence type="ECO:0000256" key="6">
    <source>
        <dbReference type="ARBA" id="ARBA00022723"/>
    </source>
</evidence>
<keyword evidence="8" id="KW-0378">Hydrolase</keyword>
<dbReference type="Gene3D" id="3.50.30.30">
    <property type="match status" value="1"/>
</dbReference>
<protein>
    <submittedName>
        <fullName evidence="15">Por secretion system C-terminal sorting domain-containing protein</fullName>
    </submittedName>
</protein>
<dbReference type="GO" id="GO:0004222">
    <property type="term" value="F:metalloendopeptidase activity"/>
    <property type="evidence" value="ECO:0007669"/>
    <property type="project" value="InterPro"/>
</dbReference>
<dbReference type="SUPFAM" id="SSF55486">
    <property type="entry name" value="Metalloproteases ('zincins'), catalytic domain"/>
    <property type="match status" value="1"/>
</dbReference>
<keyword evidence="5" id="KW-0645">Protease</keyword>
<dbReference type="Gene3D" id="1.10.390.10">
    <property type="entry name" value="Neutral Protease Domain 2"/>
    <property type="match status" value="1"/>
</dbReference>
<reference evidence="15 16" key="1">
    <citation type="submission" date="2017-02" db="EMBL/GenBank/DDBJ databases">
        <authorList>
            <person name="Peterson S.W."/>
        </authorList>
    </citation>
    <scope>NUCLEOTIDE SEQUENCE [LARGE SCALE GENOMIC DNA]</scope>
    <source>
        <strain evidence="15 16">DSM 22323</strain>
    </source>
</reference>
<dbReference type="NCBIfam" id="TIGR04183">
    <property type="entry name" value="Por_Secre_tail"/>
    <property type="match status" value="1"/>
</dbReference>
<keyword evidence="6" id="KW-0479">Metal-binding</keyword>
<dbReference type="InterPro" id="IPR003137">
    <property type="entry name" value="PA_domain"/>
</dbReference>
<keyword evidence="16" id="KW-1185">Reference proteome</keyword>
<dbReference type="Pfam" id="PF02128">
    <property type="entry name" value="Peptidase_M36"/>
    <property type="match status" value="1"/>
</dbReference>
<dbReference type="InterPro" id="IPR026444">
    <property type="entry name" value="Secre_tail"/>
</dbReference>
<feature type="domain" description="PA" evidence="13">
    <location>
        <begin position="498"/>
        <end position="578"/>
    </location>
</feature>
<accession>A0A1T5DRB2</accession>
<evidence type="ECO:0000313" key="16">
    <source>
        <dbReference type="Proteomes" id="UP000191112"/>
    </source>
</evidence>
<evidence type="ECO:0000256" key="4">
    <source>
        <dbReference type="ARBA" id="ARBA00022525"/>
    </source>
</evidence>
<organism evidence="15 16">
    <name type="scientific">Soonwooa buanensis</name>
    <dbReference type="NCBI Taxonomy" id="619805"/>
    <lineage>
        <taxon>Bacteria</taxon>
        <taxon>Pseudomonadati</taxon>
        <taxon>Bacteroidota</taxon>
        <taxon>Flavobacteriia</taxon>
        <taxon>Flavobacteriales</taxon>
        <taxon>Weeksellaceae</taxon>
        <taxon>Chryseobacterium group</taxon>
        <taxon>Soonwooa</taxon>
    </lineage>
</organism>
<evidence type="ECO:0000256" key="5">
    <source>
        <dbReference type="ARBA" id="ARBA00022670"/>
    </source>
</evidence>
<dbReference type="STRING" id="619805.SAMN05660477_00937"/>
<dbReference type="GO" id="GO:0005615">
    <property type="term" value="C:extracellular space"/>
    <property type="evidence" value="ECO:0007669"/>
    <property type="project" value="InterPro"/>
</dbReference>
<dbReference type="Gene3D" id="3.10.170.10">
    <property type="match status" value="1"/>
</dbReference>
<keyword evidence="11" id="KW-0865">Zymogen</keyword>
<dbReference type="RefSeq" id="WP_079666209.1">
    <property type="nucleotide sequence ID" value="NZ_FUYZ01000002.1"/>
</dbReference>
<dbReference type="GO" id="GO:0006508">
    <property type="term" value="P:proteolysis"/>
    <property type="evidence" value="ECO:0007669"/>
    <property type="project" value="UniProtKB-KW"/>
</dbReference>
<feature type="chain" id="PRO_5012120385" evidence="12">
    <location>
        <begin position="19"/>
        <end position="899"/>
    </location>
</feature>